<proteinExistence type="inferred from homology"/>
<keyword evidence="5" id="KW-0732">Signal</keyword>
<feature type="region of interest" description="Disordered" evidence="4">
    <location>
        <begin position="794"/>
        <end position="817"/>
    </location>
</feature>
<evidence type="ECO:0000256" key="1">
    <source>
        <dbReference type="ARBA" id="ARBA00006586"/>
    </source>
</evidence>
<dbReference type="InterPro" id="IPR043146">
    <property type="entry name" value="Penicillin_amidase_N_B-knob"/>
</dbReference>
<evidence type="ECO:0000256" key="2">
    <source>
        <dbReference type="ARBA" id="ARBA00022801"/>
    </source>
</evidence>
<dbReference type="Gene3D" id="3.60.20.10">
    <property type="entry name" value="Glutamine Phosphoribosylpyrophosphate, subunit 1, domain 1"/>
    <property type="match status" value="1"/>
</dbReference>
<dbReference type="InterPro" id="IPR002692">
    <property type="entry name" value="S45"/>
</dbReference>
<dbReference type="Gene3D" id="1.10.439.10">
    <property type="entry name" value="Penicillin Amidohydrolase, domain 1"/>
    <property type="match status" value="1"/>
</dbReference>
<dbReference type="SUPFAM" id="SSF49785">
    <property type="entry name" value="Galactose-binding domain-like"/>
    <property type="match status" value="1"/>
</dbReference>
<comment type="similarity">
    <text evidence="1">Belongs to the peptidase S45 family.</text>
</comment>
<dbReference type="Pfam" id="PF01804">
    <property type="entry name" value="Penicil_amidase"/>
    <property type="match status" value="1"/>
</dbReference>
<dbReference type="Gene3D" id="1.10.1400.10">
    <property type="match status" value="1"/>
</dbReference>
<dbReference type="InterPro" id="IPR023343">
    <property type="entry name" value="Penicillin_amidase_dom1"/>
</dbReference>
<keyword evidence="8" id="KW-1185">Reference proteome</keyword>
<dbReference type="EMBL" id="JBHSAY010000009">
    <property type="protein sequence ID" value="MFC4132869.1"/>
    <property type="molecule type" value="Genomic_DNA"/>
</dbReference>
<feature type="domain" description="F5/8 type C" evidence="6">
    <location>
        <begin position="921"/>
        <end position="1059"/>
    </location>
</feature>
<sequence>MSVKIQTRATLVLALTAAMVAVAPAAPASAASAYLKTNDYCLDQCNDILPPGENGNATLAGILLHQSIGTRPAHSADQLAAYANLLSAYTGLTDEQIGQFYNDGAFGVPAGQVESTISPRSDVTIVRDKATGVPHVTGTTREGTMFGAGYAGAQDRLFLMDLLRHVGRGTLTSFAGGSPGNQDLEQSVWRNSPYTEADLQAQVNALQNNGTRGALLYADITQYIAGVNAYINHCMTQSPVDCPGEYVLTGHLDAITNEGGPEPFKVTDIVAISGVVGGLFGGGGGGEMASALVRVEAQAKYGATVGDQVWRAFREQNDPETLLTLHNGQSFPYGQSPANATGVVLPDRGTTAGVPVVYNRTGSAGVSAEAVEPATERKGMSNAIVVSGSMTATGNPIAVFGPQTGYFSPQLLMLEELQGPGISARGASFAGVNLYVQLGRGQDYAWSATSAGQDITDTYAVQLCETNGSTPTVNSMAYLFRGVCTPMETLRQNNAWQPTTADSTPAGSYSLITYRTKYGLVTHRGLAGGVPTAYTSLRSTYRHEADSAIGFQMFNDPSQMGDAVAFNNSASNVGYAFNWFYVNNTQAAYFNSGSNPQRQSTADPNLPQKADAAHEWVNWNPDTNTAAYTPASAHPQAVNQDFFVSWNNKQAGDYSAADGNFSFGPVHRAQLLDKGVRAASAGGHKLTRADVVRVMADAAVSDLRVTETLDLALDVIESQTVTDAGQAALVSSLRTWLNAGGRRVETSAGSHAYQYADAIRVFDAWWPLLVSGEFKSSLGDGLYSSLVGAMQINESPSGGQQDPAGSGGSLNDTQGHKGSSFQHGWWGYVSKDLRSVLGRPVSGPLAATYCGGGSLTACRSMLLSTLSSASATPAATVYPADKYCSAGDQWCADSVVQSPLGGITDDKISWQNRPTYQQVVSFPAHRGDNIANLANGRTATASSTQFLTSNTPGKAVDASDGSRWSSSYNDSNWIKVDLGSAQTVGRVLLHWESAYGRAYRIEVSSDNSTWTTVWSTTTGNGGLDIDAFSPVTARYVRMTGVTRGTSYGYSLWEFEVYAK</sequence>
<dbReference type="Pfam" id="PF00754">
    <property type="entry name" value="F5_F8_type_C"/>
    <property type="match status" value="1"/>
</dbReference>
<gene>
    <name evidence="7" type="ORF">ACFOZ4_19850</name>
</gene>
<dbReference type="PANTHER" id="PTHR34218:SF4">
    <property type="entry name" value="ACYL-HOMOSERINE LACTONE ACYLASE QUIP"/>
    <property type="match status" value="1"/>
</dbReference>
<dbReference type="Gene3D" id="2.60.120.260">
    <property type="entry name" value="Galactose-binding domain-like"/>
    <property type="match status" value="1"/>
</dbReference>
<feature type="chain" id="PRO_5045377258" evidence="5">
    <location>
        <begin position="31"/>
        <end position="1059"/>
    </location>
</feature>
<dbReference type="Proteomes" id="UP001595816">
    <property type="component" value="Unassembled WGS sequence"/>
</dbReference>
<dbReference type="InterPro" id="IPR008979">
    <property type="entry name" value="Galactose-bd-like_sf"/>
</dbReference>
<dbReference type="SUPFAM" id="SSF56235">
    <property type="entry name" value="N-terminal nucleophile aminohydrolases (Ntn hydrolases)"/>
    <property type="match status" value="1"/>
</dbReference>
<keyword evidence="2" id="KW-0378">Hydrolase</keyword>
<dbReference type="InterPro" id="IPR029055">
    <property type="entry name" value="Ntn_hydrolases_N"/>
</dbReference>
<evidence type="ECO:0000256" key="4">
    <source>
        <dbReference type="SAM" id="MobiDB-lite"/>
    </source>
</evidence>
<comment type="caution">
    <text evidence="7">The sequence shown here is derived from an EMBL/GenBank/DDBJ whole genome shotgun (WGS) entry which is preliminary data.</text>
</comment>
<dbReference type="InterPro" id="IPR000421">
    <property type="entry name" value="FA58C"/>
</dbReference>
<name>A0ABV8LSP8_9ACTN</name>
<organism evidence="7 8">
    <name type="scientific">Hamadaea flava</name>
    <dbReference type="NCBI Taxonomy" id="1742688"/>
    <lineage>
        <taxon>Bacteria</taxon>
        <taxon>Bacillati</taxon>
        <taxon>Actinomycetota</taxon>
        <taxon>Actinomycetes</taxon>
        <taxon>Micromonosporales</taxon>
        <taxon>Micromonosporaceae</taxon>
        <taxon>Hamadaea</taxon>
    </lineage>
</organism>
<feature type="signal peptide" evidence="5">
    <location>
        <begin position="1"/>
        <end position="30"/>
    </location>
</feature>
<dbReference type="InterPro" id="IPR043147">
    <property type="entry name" value="Penicillin_amidase_A-knob"/>
</dbReference>
<protein>
    <submittedName>
        <fullName evidence="7">Penicillin acylase family protein</fullName>
    </submittedName>
</protein>
<evidence type="ECO:0000256" key="5">
    <source>
        <dbReference type="SAM" id="SignalP"/>
    </source>
</evidence>
<dbReference type="RefSeq" id="WP_253752370.1">
    <property type="nucleotide sequence ID" value="NZ_JAMZDZ010000001.1"/>
</dbReference>
<reference evidence="8" key="1">
    <citation type="journal article" date="2019" name="Int. J. Syst. Evol. Microbiol.">
        <title>The Global Catalogue of Microorganisms (GCM) 10K type strain sequencing project: providing services to taxonomists for standard genome sequencing and annotation.</title>
        <authorList>
            <consortium name="The Broad Institute Genomics Platform"/>
            <consortium name="The Broad Institute Genome Sequencing Center for Infectious Disease"/>
            <person name="Wu L."/>
            <person name="Ma J."/>
        </authorList>
    </citation>
    <scope>NUCLEOTIDE SEQUENCE [LARGE SCALE GENOMIC DNA]</scope>
    <source>
        <strain evidence="8">CGMCC 4.7289</strain>
    </source>
</reference>
<accession>A0ABV8LSP8</accession>
<evidence type="ECO:0000313" key="8">
    <source>
        <dbReference type="Proteomes" id="UP001595816"/>
    </source>
</evidence>
<evidence type="ECO:0000256" key="3">
    <source>
        <dbReference type="ARBA" id="ARBA00023145"/>
    </source>
</evidence>
<dbReference type="PANTHER" id="PTHR34218">
    <property type="entry name" value="PEPTIDASE S45 PENICILLIN AMIDASE"/>
    <property type="match status" value="1"/>
</dbReference>
<keyword evidence="3" id="KW-0865">Zymogen</keyword>
<evidence type="ECO:0000313" key="7">
    <source>
        <dbReference type="EMBL" id="MFC4132869.1"/>
    </source>
</evidence>
<dbReference type="Gene3D" id="2.30.120.10">
    <property type="match status" value="1"/>
</dbReference>
<dbReference type="PROSITE" id="PS50022">
    <property type="entry name" value="FA58C_3"/>
    <property type="match status" value="1"/>
</dbReference>
<evidence type="ECO:0000259" key="6">
    <source>
        <dbReference type="PROSITE" id="PS50022"/>
    </source>
</evidence>